<dbReference type="Proteomes" id="UP000663586">
    <property type="component" value="Chromosome"/>
</dbReference>
<dbReference type="KEGG" id="hara:AArcS_2702"/>
<dbReference type="Gene3D" id="1.10.150.240">
    <property type="entry name" value="Putative phosphatase, domain 2"/>
    <property type="match status" value="1"/>
</dbReference>
<dbReference type="InterPro" id="IPR036412">
    <property type="entry name" value="HAD-like_sf"/>
</dbReference>
<keyword evidence="1" id="KW-0378">Hydrolase</keyword>
<dbReference type="InterPro" id="IPR050155">
    <property type="entry name" value="HAD-like_hydrolase_sf"/>
</dbReference>
<name>A0A897MV52_9EURY</name>
<dbReference type="Pfam" id="PF13419">
    <property type="entry name" value="HAD_2"/>
    <property type="match status" value="1"/>
</dbReference>
<dbReference type="InterPro" id="IPR023198">
    <property type="entry name" value="PGP-like_dom2"/>
</dbReference>
<sequence length="213" mass="24133">MVPDYDFWLLDLDGTLVDVEPAYVYDVIGEVGRRLGKEFTSREAELLWHGYGGQRDQLLRRLDIDPQRFWATFHEVEDPITRAESTFLYEDAEFVGDLDQPTGLVTHCQNYLTGPVLEHHDITDWFDTVVCCTDDLGWKPDPAPVERAMTDLGVAHNGHVGALVGDSAEDVGAARNAGLDGIHVQRYDPHERGFVVWGDRMIRSFDELGPRNY</sequence>
<organism evidence="1 2">
    <name type="scientific">Natranaeroarchaeum sulfidigenes</name>
    <dbReference type="NCBI Taxonomy" id="2784880"/>
    <lineage>
        <taxon>Archaea</taxon>
        <taxon>Methanobacteriati</taxon>
        <taxon>Methanobacteriota</taxon>
        <taxon>Stenosarchaea group</taxon>
        <taxon>Halobacteria</taxon>
        <taxon>Halobacteriales</taxon>
        <taxon>Natronoarchaeaceae</taxon>
        <taxon>Natranaeroarchaeum</taxon>
    </lineage>
</organism>
<dbReference type="GeneID" id="70686082"/>
<dbReference type="InterPro" id="IPR023214">
    <property type="entry name" value="HAD_sf"/>
</dbReference>
<dbReference type="SFLD" id="SFLDS00003">
    <property type="entry name" value="Haloacid_Dehalogenase"/>
    <property type="match status" value="1"/>
</dbReference>
<evidence type="ECO:0000313" key="1">
    <source>
        <dbReference type="EMBL" id="QSG03898.1"/>
    </source>
</evidence>
<dbReference type="GO" id="GO:0006281">
    <property type="term" value="P:DNA repair"/>
    <property type="evidence" value="ECO:0007669"/>
    <property type="project" value="TreeGrafter"/>
</dbReference>
<evidence type="ECO:0000313" key="2">
    <source>
        <dbReference type="Proteomes" id="UP000663586"/>
    </source>
</evidence>
<proteinExistence type="predicted"/>
<dbReference type="EMBL" id="CP064786">
    <property type="protein sequence ID" value="QSG03898.1"/>
    <property type="molecule type" value="Genomic_DNA"/>
</dbReference>
<dbReference type="Gene3D" id="3.40.50.1000">
    <property type="entry name" value="HAD superfamily/HAD-like"/>
    <property type="match status" value="1"/>
</dbReference>
<keyword evidence="2" id="KW-1185">Reference proteome</keyword>
<dbReference type="RefSeq" id="WP_238477935.1">
    <property type="nucleotide sequence ID" value="NZ_CP064786.1"/>
</dbReference>
<dbReference type="PANTHER" id="PTHR43434:SF1">
    <property type="entry name" value="PHOSPHOGLYCOLATE PHOSPHATASE"/>
    <property type="match status" value="1"/>
</dbReference>
<gene>
    <name evidence="1" type="primary">gph4</name>
    <name evidence="1" type="ORF">AArcS_2702</name>
</gene>
<dbReference type="SFLD" id="SFLDG01129">
    <property type="entry name" value="C1.5:_HAD__Beta-PGM__Phosphata"/>
    <property type="match status" value="1"/>
</dbReference>
<dbReference type="SUPFAM" id="SSF56784">
    <property type="entry name" value="HAD-like"/>
    <property type="match status" value="1"/>
</dbReference>
<dbReference type="GO" id="GO:0008967">
    <property type="term" value="F:phosphoglycolate phosphatase activity"/>
    <property type="evidence" value="ECO:0007669"/>
    <property type="project" value="TreeGrafter"/>
</dbReference>
<dbReference type="AlphaFoldDB" id="A0A897MV52"/>
<protein>
    <submittedName>
        <fullName evidence="1">HAD superfamily hydrolase</fullName>
    </submittedName>
</protein>
<dbReference type="PANTHER" id="PTHR43434">
    <property type="entry name" value="PHOSPHOGLYCOLATE PHOSPHATASE"/>
    <property type="match status" value="1"/>
</dbReference>
<reference evidence="1" key="1">
    <citation type="submission" date="2020-11" db="EMBL/GenBank/DDBJ databases">
        <title>Carbohydrate-dependent, anaerobic sulfur respiration: A novel catabolism in halophilic archaea.</title>
        <authorList>
            <person name="Sorokin D.Y."/>
            <person name="Messina E."/>
            <person name="Smedile F."/>
            <person name="La Cono V."/>
            <person name="Hallsworth J.E."/>
            <person name="Yakimov M.M."/>
        </authorList>
    </citation>
    <scope>NUCLEOTIDE SEQUENCE</scope>
    <source>
        <strain evidence="1">AArc-S</strain>
    </source>
</reference>
<accession>A0A897MV52</accession>
<dbReference type="InterPro" id="IPR041492">
    <property type="entry name" value="HAD_2"/>
</dbReference>